<keyword evidence="1" id="KW-0732">Signal</keyword>
<protein>
    <recommendedName>
        <fullName evidence="4">Secreted protein</fullName>
    </recommendedName>
</protein>
<evidence type="ECO:0000256" key="1">
    <source>
        <dbReference type="SAM" id="SignalP"/>
    </source>
</evidence>
<dbReference type="AlphaFoldDB" id="A0AAJ0ASC6"/>
<proteinExistence type="predicted"/>
<evidence type="ECO:0000313" key="2">
    <source>
        <dbReference type="EMBL" id="KAK1689490.1"/>
    </source>
</evidence>
<dbReference type="RefSeq" id="XP_060433185.1">
    <property type="nucleotide sequence ID" value="XM_060567363.1"/>
</dbReference>
<evidence type="ECO:0000313" key="3">
    <source>
        <dbReference type="Proteomes" id="UP001224890"/>
    </source>
</evidence>
<gene>
    <name evidence="2" type="ORF">BDP55DRAFT_409834</name>
</gene>
<dbReference type="GeneID" id="85451889"/>
<reference evidence="2" key="1">
    <citation type="submission" date="2021-06" db="EMBL/GenBank/DDBJ databases">
        <title>Comparative genomics, transcriptomics and evolutionary studies reveal genomic signatures of adaptation to plant cell wall in hemibiotrophic fungi.</title>
        <authorList>
            <consortium name="DOE Joint Genome Institute"/>
            <person name="Baroncelli R."/>
            <person name="Diaz J.F."/>
            <person name="Benocci T."/>
            <person name="Peng M."/>
            <person name="Battaglia E."/>
            <person name="Haridas S."/>
            <person name="Andreopoulos W."/>
            <person name="Labutti K."/>
            <person name="Pangilinan J."/>
            <person name="Floch G.L."/>
            <person name="Makela M.R."/>
            <person name="Henrissat B."/>
            <person name="Grigoriev I.V."/>
            <person name="Crouch J.A."/>
            <person name="De Vries R.P."/>
            <person name="Sukno S.A."/>
            <person name="Thon M.R."/>
        </authorList>
    </citation>
    <scope>NUCLEOTIDE SEQUENCE</scope>
    <source>
        <strain evidence="2">CBS 193.32</strain>
    </source>
</reference>
<organism evidence="2 3">
    <name type="scientific">Colletotrichum godetiae</name>
    <dbReference type="NCBI Taxonomy" id="1209918"/>
    <lineage>
        <taxon>Eukaryota</taxon>
        <taxon>Fungi</taxon>
        <taxon>Dikarya</taxon>
        <taxon>Ascomycota</taxon>
        <taxon>Pezizomycotina</taxon>
        <taxon>Sordariomycetes</taxon>
        <taxon>Hypocreomycetidae</taxon>
        <taxon>Glomerellales</taxon>
        <taxon>Glomerellaceae</taxon>
        <taxon>Colletotrichum</taxon>
        <taxon>Colletotrichum acutatum species complex</taxon>
    </lineage>
</organism>
<evidence type="ECO:0008006" key="4">
    <source>
        <dbReference type="Google" id="ProtNLM"/>
    </source>
</evidence>
<feature type="chain" id="PRO_5042475236" description="Secreted protein" evidence="1">
    <location>
        <begin position="17"/>
        <end position="84"/>
    </location>
</feature>
<name>A0AAJ0ASC6_9PEZI</name>
<dbReference type="EMBL" id="JAHMHR010000008">
    <property type="protein sequence ID" value="KAK1689490.1"/>
    <property type="molecule type" value="Genomic_DNA"/>
</dbReference>
<accession>A0AAJ0ASC6</accession>
<sequence>MVRILFVATHLVRVAGFKTLFAQSRERTVRPFRSQAGGGGVSLEKPVLGFLESFGLGRRRGVVRGVSGCLGVAPSFPHQVTWRE</sequence>
<dbReference type="Proteomes" id="UP001224890">
    <property type="component" value="Unassembled WGS sequence"/>
</dbReference>
<keyword evidence="3" id="KW-1185">Reference proteome</keyword>
<comment type="caution">
    <text evidence="2">The sequence shown here is derived from an EMBL/GenBank/DDBJ whole genome shotgun (WGS) entry which is preliminary data.</text>
</comment>
<feature type="signal peptide" evidence="1">
    <location>
        <begin position="1"/>
        <end position="16"/>
    </location>
</feature>